<dbReference type="SUPFAM" id="SSF48403">
    <property type="entry name" value="Ankyrin repeat"/>
    <property type="match status" value="1"/>
</dbReference>
<dbReference type="OrthoDB" id="194358at2759"/>
<gene>
    <name evidence="2" type="ORF">FRACYDRAFT_269790</name>
</gene>
<evidence type="ECO:0000313" key="2">
    <source>
        <dbReference type="EMBL" id="OEU13366.1"/>
    </source>
</evidence>
<sequence length="231" mass="25880">MEHRNLSISSGPSSLPALITIWELPEILLYHIAQFVSPPTKRASFFCQKIAPLCKAAYQSILTDEEKCVELWDLVLRGDYGRGKNSRQDDDDGRRSSKRLKRSPAHTVKEAHKLMIVHTEIAYGAVWELSYSSKKNAMTKQKLVKILNEYGPRLMINRTMGTGGNFIVEICRCRNTSPSNILLCVKELVRRGALVNIPTEESASSSLTALCVASVRGMPKVVKYLLSNENN</sequence>
<evidence type="ECO:0000256" key="1">
    <source>
        <dbReference type="SAM" id="MobiDB-lite"/>
    </source>
</evidence>
<dbReference type="InterPro" id="IPR036770">
    <property type="entry name" value="Ankyrin_rpt-contain_sf"/>
</dbReference>
<name>A0A1E7F5D1_9STRA</name>
<dbReference type="AlphaFoldDB" id="A0A1E7F5D1"/>
<feature type="region of interest" description="Disordered" evidence="1">
    <location>
        <begin position="83"/>
        <end position="103"/>
    </location>
</feature>
<evidence type="ECO:0000313" key="3">
    <source>
        <dbReference type="Proteomes" id="UP000095751"/>
    </source>
</evidence>
<reference evidence="2 3" key="1">
    <citation type="submission" date="2016-09" db="EMBL/GenBank/DDBJ databases">
        <title>Extensive genetic diversity and differential bi-allelic expression allows diatom success in the polar Southern Ocean.</title>
        <authorList>
            <consortium name="DOE Joint Genome Institute"/>
            <person name="Mock T."/>
            <person name="Otillar R.P."/>
            <person name="Strauss J."/>
            <person name="Dupont C."/>
            <person name="Frickenhaus S."/>
            <person name="Maumus F."/>
            <person name="Mcmullan M."/>
            <person name="Sanges R."/>
            <person name="Schmutz J."/>
            <person name="Toseland A."/>
            <person name="Valas R."/>
            <person name="Veluchamy A."/>
            <person name="Ward B.J."/>
            <person name="Allen A."/>
            <person name="Barry K."/>
            <person name="Falciatore A."/>
            <person name="Ferrante M."/>
            <person name="Fortunato A.E."/>
            <person name="Gloeckner G."/>
            <person name="Gruber A."/>
            <person name="Hipkin R."/>
            <person name="Janech M."/>
            <person name="Kroth P."/>
            <person name="Leese F."/>
            <person name="Lindquist E."/>
            <person name="Lyon B.R."/>
            <person name="Martin J."/>
            <person name="Mayer C."/>
            <person name="Parker M."/>
            <person name="Quesneville H."/>
            <person name="Raymond J."/>
            <person name="Uhlig C."/>
            <person name="Valentin K.U."/>
            <person name="Worden A.Z."/>
            <person name="Armbrust E.V."/>
            <person name="Bowler C."/>
            <person name="Green B."/>
            <person name="Moulton V."/>
            <person name="Van Oosterhout C."/>
            <person name="Grigoriev I."/>
        </authorList>
    </citation>
    <scope>NUCLEOTIDE SEQUENCE [LARGE SCALE GENOMIC DNA]</scope>
    <source>
        <strain evidence="2 3">CCMP1102</strain>
    </source>
</reference>
<dbReference type="Gene3D" id="1.25.40.20">
    <property type="entry name" value="Ankyrin repeat-containing domain"/>
    <property type="match status" value="1"/>
</dbReference>
<dbReference type="EMBL" id="KV784361">
    <property type="protein sequence ID" value="OEU13366.1"/>
    <property type="molecule type" value="Genomic_DNA"/>
</dbReference>
<dbReference type="KEGG" id="fcy:FRACYDRAFT_269790"/>
<feature type="non-terminal residue" evidence="2">
    <location>
        <position position="231"/>
    </location>
</feature>
<protein>
    <submittedName>
        <fullName evidence="2">Uncharacterized protein</fullName>
    </submittedName>
</protein>
<dbReference type="InParanoid" id="A0A1E7F5D1"/>
<organism evidence="2 3">
    <name type="scientific">Fragilariopsis cylindrus CCMP1102</name>
    <dbReference type="NCBI Taxonomy" id="635003"/>
    <lineage>
        <taxon>Eukaryota</taxon>
        <taxon>Sar</taxon>
        <taxon>Stramenopiles</taxon>
        <taxon>Ochrophyta</taxon>
        <taxon>Bacillariophyta</taxon>
        <taxon>Bacillariophyceae</taxon>
        <taxon>Bacillariophycidae</taxon>
        <taxon>Bacillariales</taxon>
        <taxon>Bacillariaceae</taxon>
        <taxon>Fragilariopsis</taxon>
    </lineage>
</organism>
<dbReference type="Proteomes" id="UP000095751">
    <property type="component" value="Unassembled WGS sequence"/>
</dbReference>
<feature type="compositionally biased region" description="Basic and acidic residues" evidence="1">
    <location>
        <begin position="83"/>
        <end position="95"/>
    </location>
</feature>
<proteinExistence type="predicted"/>
<accession>A0A1E7F5D1</accession>
<keyword evidence="3" id="KW-1185">Reference proteome</keyword>